<keyword evidence="1" id="KW-0472">Membrane</keyword>
<keyword evidence="1" id="KW-1133">Transmembrane helix</keyword>
<reference evidence="2 3" key="1">
    <citation type="journal article" date="2014" name="Int. J. Syst. Evol. Microbiol.">
        <title>Complete genome sequence of Corynebacterium casei LMG S-19264T (=DSM 44701T), isolated from a smear-ripened cheese.</title>
        <authorList>
            <consortium name="US DOE Joint Genome Institute (JGI-PGF)"/>
            <person name="Walter F."/>
            <person name="Albersmeier A."/>
            <person name="Kalinowski J."/>
            <person name="Ruckert C."/>
        </authorList>
    </citation>
    <scope>NUCLEOTIDE SEQUENCE [LARGE SCALE GENOMIC DNA]</scope>
    <source>
        <strain evidence="2 3">CGMCC 1.12976</strain>
    </source>
</reference>
<proteinExistence type="predicted"/>
<sequence>MDADRSLQSYTAARLTRDAEFWLRRQGLPYFVAPRARRTLLVARTGPFFTVLLALDAARWVLRSVDVTVDGSPGAVVGLAALAVTALFALVVVPIGLIALSPAAISAVPRRMTVVSATLLGAYLVVDPLLQHAAGQTYRLEALLAAAFAALASLLATGLGVGAVALWAIRVAGRQLRALREVSGRVLPLLMLVVGLALLAPGLWQVTSTLTPLRLAAVIVLFGVLGQWFIAPVIQSEAAAIAEQNTGSGSPALSRGERANLTIVLVLAQSFQVAIFSALVAVILVVFGELALTPAVIAAWSGGRTQPVQLFGLTLPVDTALVKTSVFLSCFASLNFVVNIRSNAAYKSAFYDPLFDDARIALNVRSAYRTATAAARRPDKRS</sequence>
<name>A0A917EXR2_9MICO</name>
<dbReference type="EMBL" id="BMGP01000004">
    <property type="protein sequence ID" value="GGF29745.1"/>
    <property type="molecule type" value="Genomic_DNA"/>
</dbReference>
<feature type="transmembrane region" description="Helical" evidence="1">
    <location>
        <begin position="74"/>
        <end position="100"/>
    </location>
</feature>
<protein>
    <recommendedName>
        <fullName evidence="4">Integral membrane protein</fullName>
    </recommendedName>
</protein>
<feature type="transmembrane region" description="Helical" evidence="1">
    <location>
        <begin position="189"/>
        <end position="207"/>
    </location>
</feature>
<evidence type="ECO:0000256" key="1">
    <source>
        <dbReference type="SAM" id="Phobius"/>
    </source>
</evidence>
<dbReference type="Proteomes" id="UP000598775">
    <property type="component" value="Unassembled WGS sequence"/>
</dbReference>
<feature type="transmembrane region" description="Helical" evidence="1">
    <location>
        <begin position="142"/>
        <end position="169"/>
    </location>
</feature>
<evidence type="ECO:0008006" key="4">
    <source>
        <dbReference type="Google" id="ProtNLM"/>
    </source>
</evidence>
<feature type="transmembrane region" description="Helical" evidence="1">
    <location>
        <begin position="112"/>
        <end position="130"/>
    </location>
</feature>
<keyword evidence="1" id="KW-0812">Transmembrane</keyword>
<organism evidence="2 3">
    <name type="scientific">Subtercola lobariae</name>
    <dbReference type="NCBI Taxonomy" id="1588641"/>
    <lineage>
        <taxon>Bacteria</taxon>
        <taxon>Bacillati</taxon>
        <taxon>Actinomycetota</taxon>
        <taxon>Actinomycetes</taxon>
        <taxon>Micrococcales</taxon>
        <taxon>Microbacteriaceae</taxon>
        <taxon>Subtercola</taxon>
    </lineage>
</organism>
<keyword evidence="3" id="KW-1185">Reference proteome</keyword>
<evidence type="ECO:0000313" key="2">
    <source>
        <dbReference type="EMBL" id="GGF29745.1"/>
    </source>
</evidence>
<feature type="transmembrane region" description="Helical" evidence="1">
    <location>
        <begin position="273"/>
        <end position="300"/>
    </location>
</feature>
<accession>A0A917EXR2</accession>
<feature type="transmembrane region" description="Helical" evidence="1">
    <location>
        <begin position="320"/>
        <end position="338"/>
    </location>
</feature>
<dbReference type="AlphaFoldDB" id="A0A917EXR2"/>
<gene>
    <name evidence="2" type="ORF">GCM10011399_23630</name>
</gene>
<evidence type="ECO:0000313" key="3">
    <source>
        <dbReference type="Proteomes" id="UP000598775"/>
    </source>
</evidence>
<feature type="transmembrane region" description="Helical" evidence="1">
    <location>
        <begin position="41"/>
        <end position="62"/>
    </location>
</feature>
<comment type="caution">
    <text evidence="2">The sequence shown here is derived from an EMBL/GenBank/DDBJ whole genome shotgun (WGS) entry which is preliminary data.</text>
</comment>
<feature type="transmembrane region" description="Helical" evidence="1">
    <location>
        <begin position="213"/>
        <end position="234"/>
    </location>
</feature>